<dbReference type="SUPFAM" id="SSF48371">
    <property type="entry name" value="ARM repeat"/>
    <property type="match status" value="1"/>
</dbReference>
<gene>
    <name evidence="1" type="ORF">HH303_09585</name>
</gene>
<protein>
    <submittedName>
        <fullName evidence="1">DUF2336 domain-containing protein</fullName>
    </submittedName>
</protein>
<accession>A0A7Y0E021</accession>
<dbReference type="InterPro" id="IPR019285">
    <property type="entry name" value="DUF2336"/>
</dbReference>
<reference evidence="1 2" key="1">
    <citation type="submission" date="2020-04" db="EMBL/GenBank/DDBJ databases">
        <title>Rhodospirillaceae bacterium KN72 isolated from deep sea.</title>
        <authorList>
            <person name="Zhang D.-C."/>
        </authorList>
    </citation>
    <scope>NUCLEOTIDE SEQUENCE [LARGE SCALE GENOMIC DNA]</scope>
    <source>
        <strain evidence="1 2">KN72</strain>
    </source>
</reference>
<dbReference type="Gene3D" id="1.25.10.10">
    <property type="entry name" value="Leucine-rich Repeat Variant"/>
    <property type="match status" value="1"/>
</dbReference>
<dbReference type="AlphaFoldDB" id="A0A7Y0E021"/>
<dbReference type="Pfam" id="PF10098">
    <property type="entry name" value="DUF2336"/>
    <property type="match status" value="1"/>
</dbReference>
<dbReference type="Proteomes" id="UP000539372">
    <property type="component" value="Unassembled WGS sequence"/>
</dbReference>
<evidence type="ECO:0000313" key="1">
    <source>
        <dbReference type="EMBL" id="NMM44729.1"/>
    </source>
</evidence>
<dbReference type="InterPro" id="IPR016024">
    <property type="entry name" value="ARM-type_fold"/>
</dbReference>
<dbReference type="RefSeq" id="WP_169625129.1">
    <property type="nucleotide sequence ID" value="NZ_JABBNT010000003.1"/>
</dbReference>
<organism evidence="1 2">
    <name type="scientific">Pacificispira spongiicola</name>
    <dbReference type="NCBI Taxonomy" id="2729598"/>
    <lineage>
        <taxon>Bacteria</taxon>
        <taxon>Pseudomonadati</taxon>
        <taxon>Pseudomonadota</taxon>
        <taxon>Alphaproteobacteria</taxon>
        <taxon>Rhodospirillales</taxon>
        <taxon>Rhodospirillaceae</taxon>
        <taxon>Pacificispira</taxon>
    </lineage>
</organism>
<sequence length="436" mass="48217">MVKSGHRQDGSDTPFVELPLDRVARNGDSYEKQKIQARDPDPEIRAALAAAPDTLPEILYYLAEDNNELVRHKVALNDQAPRQADLLLTQDASGDIRGDLAAKIARLTPELPVDRRTTLYKLTVRALEALAEDQMVRVREILSNALKDVANAPASVILTLAKDKELSVAQPILEFSPVLSDRDLMEIINSGPIQGAMGAIAKRRALRDTISDVIARSGDEEAVAALLSNDSAQIREDTLDFIIDRAPQAVTWHEPLTMRPRLSPRAVQRIASFVAMNLLDRMQKRLDLDDATLIAVADTVERRLAEDSARQTAEPEWATADNIGETVEQMYKAGELSAETLEAALARGEKRFVLYAVARLSDLPIDTIHKVVANRSAKAVVALSWKAGLTPHFASQMQAQVLGLSPKEMIVPHGEQWPLSFEAMQWQIDFYEKAQT</sequence>
<evidence type="ECO:0000313" key="2">
    <source>
        <dbReference type="Proteomes" id="UP000539372"/>
    </source>
</evidence>
<comment type="caution">
    <text evidence="1">The sequence shown here is derived from an EMBL/GenBank/DDBJ whole genome shotgun (WGS) entry which is preliminary data.</text>
</comment>
<dbReference type="EMBL" id="JABBNT010000003">
    <property type="protein sequence ID" value="NMM44729.1"/>
    <property type="molecule type" value="Genomic_DNA"/>
</dbReference>
<dbReference type="InterPro" id="IPR011989">
    <property type="entry name" value="ARM-like"/>
</dbReference>
<name>A0A7Y0E021_9PROT</name>
<keyword evidence="2" id="KW-1185">Reference proteome</keyword>
<proteinExistence type="predicted"/>